<dbReference type="SUPFAM" id="SSF54695">
    <property type="entry name" value="POZ domain"/>
    <property type="match status" value="2"/>
</dbReference>
<dbReference type="Proteomes" id="UP000215335">
    <property type="component" value="Unassembled WGS sequence"/>
</dbReference>
<evidence type="ECO:0000313" key="2">
    <source>
        <dbReference type="EMBL" id="OXU28397.1"/>
    </source>
</evidence>
<dbReference type="Gene3D" id="1.25.40.420">
    <property type="match status" value="1"/>
</dbReference>
<dbReference type="Gene3D" id="3.30.710.10">
    <property type="entry name" value="Potassium Channel Kv1.1, Chain A"/>
    <property type="match status" value="1"/>
</dbReference>
<dbReference type="OrthoDB" id="10249567at2759"/>
<feature type="domain" description="BTB" evidence="1">
    <location>
        <begin position="139"/>
        <end position="206"/>
    </location>
</feature>
<sequence length="443" mass="51085">MQEDSCFELHSEPLSTNNILSGIRLCLKGTPDVVHFHMLDISPDLEFHDLRVTLIGYDHKILHKTGTTTKESHVVSVSLQLSSVLKVIAWEDVMTIHCEFDSPSNDYETKKEKPFIYGKRHTSKALDQFESLLDNSEYSDVKFIVGKKTLYAHKIILAARSSVFSAMFRHCMREKEQTIINIEEISYEVLKEVLRYIYAGKVNQNGSIIAKELIVAADKYNIVELKDECGKLLCNSLTSENAIECLNFAYLHNIDNLRESAIGFIVQNGKDMLNKPGFDSLGDLNKELMIFEIEKTMVEELGENNYKFQALDRFETLPDNQEFADIKFVVNDKTIYANKLIQSQEAPFFLIFLFKKKDERCQRKYQIEKFAKMCKNMSIDNVIEYHHHSADLHNVQQLRKKAIDIIILNGKMIAKRPDFNSLLKLHEDLVLEIVRSELSQEGI</sequence>
<dbReference type="InterPro" id="IPR000210">
    <property type="entry name" value="BTB/POZ_dom"/>
</dbReference>
<comment type="caution">
    <text evidence="2">The sequence shown here is derived from an EMBL/GenBank/DDBJ whole genome shotgun (WGS) entry which is preliminary data.</text>
</comment>
<dbReference type="AlphaFoldDB" id="A0A232FDH4"/>
<dbReference type="EMBL" id="NNAY01000437">
    <property type="protein sequence ID" value="OXU28397.1"/>
    <property type="molecule type" value="Genomic_DNA"/>
</dbReference>
<dbReference type="FunFam" id="3.30.710.10:FF:000159">
    <property type="entry name" value="Speckle-type POZ protein B"/>
    <property type="match status" value="1"/>
</dbReference>
<accession>A0A232FDH4</accession>
<dbReference type="Gene3D" id="6.10.250.3030">
    <property type="match status" value="1"/>
</dbReference>
<organism evidence="2 3">
    <name type="scientific">Trichomalopsis sarcophagae</name>
    <dbReference type="NCBI Taxonomy" id="543379"/>
    <lineage>
        <taxon>Eukaryota</taxon>
        <taxon>Metazoa</taxon>
        <taxon>Ecdysozoa</taxon>
        <taxon>Arthropoda</taxon>
        <taxon>Hexapoda</taxon>
        <taxon>Insecta</taxon>
        <taxon>Pterygota</taxon>
        <taxon>Neoptera</taxon>
        <taxon>Endopterygota</taxon>
        <taxon>Hymenoptera</taxon>
        <taxon>Apocrita</taxon>
        <taxon>Proctotrupomorpha</taxon>
        <taxon>Chalcidoidea</taxon>
        <taxon>Pteromalidae</taxon>
        <taxon>Pteromalinae</taxon>
        <taxon>Trichomalopsis</taxon>
    </lineage>
</organism>
<reference evidence="2 3" key="1">
    <citation type="journal article" date="2017" name="Curr. Biol.">
        <title>The Evolution of Venom by Co-option of Single-Copy Genes.</title>
        <authorList>
            <person name="Martinson E.O."/>
            <person name="Mrinalini"/>
            <person name="Kelkar Y.D."/>
            <person name="Chang C.H."/>
            <person name="Werren J.H."/>
        </authorList>
    </citation>
    <scope>NUCLEOTIDE SEQUENCE [LARGE SCALE GENOMIC DNA]</scope>
    <source>
        <strain evidence="2 3">Alberta</strain>
        <tissue evidence="2">Whole body</tissue>
    </source>
</reference>
<evidence type="ECO:0000259" key="1">
    <source>
        <dbReference type="PROSITE" id="PS50097"/>
    </source>
</evidence>
<keyword evidence="3" id="KW-1185">Reference proteome</keyword>
<dbReference type="CDD" id="cd14733">
    <property type="entry name" value="BACK"/>
    <property type="match status" value="2"/>
</dbReference>
<name>A0A232FDH4_9HYME</name>
<dbReference type="STRING" id="543379.A0A232FDH4"/>
<evidence type="ECO:0000313" key="3">
    <source>
        <dbReference type="Proteomes" id="UP000215335"/>
    </source>
</evidence>
<dbReference type="Pfam" id="PF00651">
    <property type="entry name" value="BTB"/>
    <property type="match status" value="1"/>
</dbReference>
<proteinExistence type="predicted"/>
<dbReference type="InterPro" id="IPR011333">
    <property type="entry name" value="SKP1/BTB/POZ_sf"/>
</dbReference>
<dbReference type="PROSITE" id="PS50097">
    <property type="entry name" value="BTB"/>
    <property type="match status" value="1"/>
</dbReference>
<dbReference type="PANTHER" id="PTHR24413">
    <property type="entry name" value="SPECKLE-TYPE POZ PROTEIN"/>
    <property type="match status" value="1"/>
</dbReference>
<protein>
    <recommendedName>
        <fullName evidence="1">BTB domain-containing protein</fullName>
    </recommendedName>
</protein>
<dbReference type="SMART" id="SM00225">
    <property type="entry name" value="BTB"/>
    <property type="match status" value="1"/>
</dbReference>
<gene>
    <name evidence="2" type="ORF">TSAR_013525</name>
</gene>